<dbReference type="InterPro" id="IPR037171">
    <property type="entry name" value="NagB/RpiA_transferase-like"/>
</dbReference>
<dbReference type="GO" id="GO:0016874">
    <property type="term" value="F:ligase activity"/>
    <property type="evidence" value="ECO:0007669"/>
    <property type="project" value="UniProtKB-KW"/>
</dbReference>
<dbReference type="AlphaFoldDB" id="A0A380KR18"/>
<dbReference type="InterPro" id="IPR002698">
    <property type="entry name" value="FTHF_cligase"/>
</dbReference>
<dbReference type="SUPFAM" id="SSF100950">
    <property type="entry name" value="NagB/RpiA/CoA transferase-like"/>
    <property type="match status" value="1"/>
</dbReference>
<keyword evidence="1" id="KW-0436">Ligase</keyword>
<keyword evidence="2" id="KW-1185">Reference proteome</keyword>
<dbReference type="Pfam" id="PF01812">
    <property type="entry name" value="5-FTHF_cyc-lig"/>
    <property type="match status" value="1"/>
</dbReference>
<accession>A0A380KR18</accession>
<dbReference type="EMBL" id="UHFR01000004">
    <property type="protein sequence ID" value="SUN72193.1"/>
    <property type="molecule type" value="Genomic_DNA"/>
</dbReference>
<organism evidence="1 2">
    <name type="scientific">Streptococcus massiliensis</name>
    <dbReference type="NCBI Taxonomy" id="313439"/>
    <lineage>
        <taxon>Bacteria</taxon>
        <taxon>Bacillati</taxon>
        <taxon>Bacillota</taxon>
        <taxon>Bacilli</taxon>
        <taxon>Lactobacillales</taxon>
        <taxon>Streptococcaceae</taxon>
        <taxon>Streptococcus</taxon>
    </lineage>
</organism>
<reference evidence="1" key="1">
    <citation type="submission" date="2018-06" db="EMBL/GenBank/DDBJ databases">
        <authorList>
            <consortium name="Pathogen Informatics"/>
            <person name="Doyle S."/>
        </authorList>
    </citation>
    <scope>NUCLEOTIDE SEQUENCE [LARGE SCALE GENOMIC DNA]</scope>
    <source>
        <strain evidence="1">NCTC13765</strain>
    </source>
</reference>
<dbReference type="Gene3D" id="3.40.50.10420">
    <property type="entry name" value="NagB/RpiA/CoA transferase-like"/>
    <property type="match status" value="1"/>
</dbReference>
<sequence>MSEAAVDKSILDLIHVPGVAFNAAHYRIGYGGGYYDRYLADFQARLLAPFTASKRLIFYRRNMM</sequence>
<protein>
    <submittedName>
        <fullName evidence="1">5-formyltetrahydrofolate cyclo-ligase</fullName>
    </submittedName>
</protein>
<name>A0A380KR18_9STRE</name>
<evidence type="ECO:0000313" key="1">
    <source>
        <dbReference type="EMBL" id="SUN72193.1"/>
    </source>
</evidence>
<proteinExistence type="predicted"/>
<evidence type="ECO:0000313" key="2">
    <source>
        <dbReference type="Proteomes" id="UP000254634"/>
    </source>
</evidence>
<dbReference type="InterPro" id="IPR024185">
    <property type="entry name" value="FTHF_cligase-like_sf"/>
</dbReference>
<gene>
    <name evidence="1" type="primary">yqgN_1</name>
    <name evidence="1" type="ORF">NCTC13765_00066</name>
</gene>
<dbReference type="Proteomes" id="UP000254634">
    <property type="component" value="Unassembled WGS sequence"/>
</dbReference>